<organism evidence="2 3">
    <name type="scientific">Fulvivirga marina</name>
    <dbReference type="NCBI Taxonomy" id="2494733"/>
    <lineage>
        <taxon>Bacteria</taxon>
        <taxon>Pseudomonadati</taxon>
        <taxon>Bacteroidota</taxon>
        <taxon>Cytophagia</taxon>
        <taxon>Cytophagales</taxon>
        <taxon>Fulvivirgaceae</taxon>
        <taxon>Fulvivirga</taxon>
    </lineage>
</organism>
<keyword evidence="3" id="KW-1185">Reference proteome</keyword>
<protein>
    <recommendedName>
        <fullName evidence="4">Secreted protein</fullName>
    </recommendedName>
</protein>
<sequence length="53" mass="5570">MKSRTLLTIAVVTFSGLVFSACTDEAENIIPQPVNTDEAAATIGDGTKDADRD</sequence>
<dbReference type="Proteomes" id="UP000614216">
    <property type="component" value="Unassembled WGS sequence"/>
</dbReference>
<evidence type="ECO:0000313" key="3">
    <source>
        <dbReference type="Proteomes" id="UP000614216"/>
    </source>
</evidence>
<feature type="chain" id="PRO_5037681655" description="Secreted protein" evidence="1">
    <location>
        <begin position="21"/>
        <end position="53"/>
    </location>
</feature>
<feature type="signal peptide" evidence="1">
    <location>
        <begin position="1"/>
        <end position="20"/>
    </location>
</feature>
<name>A0A937FZY7_9BACT</name>
<accession>A0A937FZY7</accession>
<reference evidence="2" key="1">
    <citation type="submission" date="2021-01" db="EMBL/GenBank/DDBJ databases">
        <title>Fulvivirga kasyanovii gen. nov., sp nov., a novel member of the phylum Bacteroidetes isolated from seawater in a mussel farm.</title>
        <authorList>
            <person name="Zhao L.-H."/>
            <person name="Wang Z.-J."/>
        </authorList>
    </citation>
    <scope>NUCLEOTIDE SEQUENCE</scope>
    <source>
        <strain evidence="2">29W222</strain>
    </source>
</reference>
<gene>
    <name evidence="2" type="ORF">JMN32_14830</name>
</gene>
<keyword evidence="1" id="KW-0732">Signal</keyword>
<dbReference type="AlphaFoldDB" id="A0A937FZY7"/>
<dbReference type="RefSeq" id="WP_202857131.1">
    <property type="nucleotide sequence ID" value="NZ_JAEUGD010000045.1"/>
</dbReference>
<dbReference type="PROSITE" id="PS51257">
    <property type="entry name" value="PROKAR_LIPOPROTEIN"/>
    <property type="match status" value="1"/>
</dbReference>
<dbReference type="EMBL" id="JAEUGD010000045">
    <property type="protein sequence ID" value="MBL6447591.1"/>
    <property type="molecule type" value="Genomic_DNA"/>
</dbReference>
<proteinExistence type="predicted"/>
<evidence type="ECO:0000313" key="2">
    <source>
        <dbReference type="EMBL" id="MBL6447591.1"/>
    </source>
</evidence>
<evidence type="ECO:0008006" key="4">
    <source>
        <dbReference type="Google" id="ProtNLM"/>
    </source>
</evidence>
<comment type="caution">
    <text evidence="2">The sequence shown here is derived from an EMBL/GenBank/DDBJ whole genome shotgun (WGS) entry which is preliminary data.</text>
</comment>
<evidence type="ECO:0000256" key="1">
    <source>
        <dbReference type="SAM" id="SignalP"/>
    </source>
</evidence>